<evidence type="ECO:0000313" key="8">
    <source>
        <dbReference type="EMBL" id="KAG0310438.1"/>
    </source>
</evidence>
<evidence type="ECO:0000313" key="9">
    <source>
        <dbReference type="Proteomes" id="UP000823405"/>
    </source>
</evidence>
<dbReference type="GO" id="GO:0001006">
    <property type="term" value="F:RNA polymerase III type 3 promoter sequence-specific DNA binding"/>
    <property type="evidence" value="ECO:0007669"/>
    <property type="project" value="TreeGrafter"/>
</dbReference>
<sequence>MLPKVSSPKRRKVETSSTRIYGYYQPQSESELSSDSESSGDGDLKENHDNISSTTCSSTSDLSSTSSSSSDAEDDEQFERSASTSESSERSVSTTKPSIKVAPVRPIKPKVQTKINMTTTTATAADTPAPKKIIFGDPSRHFPATQKTIHFTLPTAPFPPPSSIPAVQSHPQPISRSSLIRPLSTITPLIQSRSRPPRQVRVKTGRWTRAEDAALYEGVVAYLNQYGLEPKPPAHLPLHKDPKQQDKQEKVEGNGHEHDVTGRENQSTSERLAEEGNASEIMAEESRERLDYETAAAWRESTGAVYQMSEQQCITDIHDYTSESEAAVRERESDTYRLFEELVDVSRDNVHVEDGSGGGGQDGPLFLEPQASQHTSLLSPLHIGSSFDQGQVPELNTRSLFDGLDLKPDMIHVKMDVHYNHNHGNLYHQQQQQQQQYLEFQQEYYHQHFRHLNQAYSDQTNHMEQQKQQHQWPLILQNHYQQPQYQQQHVLTDQQHGIPSIPPQWSEPTMADQSGDDVWLARIGGENMTKPEIRTVTLRDNALALEDESGSGGGEASDMTSSNQSRRAIFEEAAIEMALFEDLFPGTGINTTTTNTSPSSSNSATIFHTNQHPEQSCNTPPTTANIATRYKSQDAYSSAISRRISTCPWSHIASLTVPGRTGVQAQARWSEALDPRVKKGPWSPEEDALLLEGVERSDKCWIWIADMIEGRTQRQCRTRWVQLTIEAERRAALAALEGVPQF</sequence>
<dbReference type="InterPro" id="IPR001005">
    <property type="entry name" value="SANT/Myb"/>
</dbReference>
<dbReference type="InterPro" id="IPR051575">
    <property type="entry name" value="Myb-like_DNA-bd"/>
</dbReference>
<dbReference type="OrthoDB" id="2143914at2759"/>
<protein>
    <submittedName>
        <fullName evidence="8">Myb- protein B</fullName>
    </submittedName>
</protein>
<keyword evidence="9" id="KW-1185">Reference proteome</keyword>
<feature type="region of interest" description="Disordered" evidence="5">
    <location>
        <begin position="1"/>
        <end position="104"/>
    </location>
</feature>
<dbReference type="GO" id="GO:0019185">
    <property type="term" value="C:snRNA-activating protein complex"/>
    <property type="evidence" value="ECO:0007669"/>
    <property type="project" value="TreeGrafter"/>
</dbReference>
<evidence type="ECO:0000256" key="1">
    <source>
        <dbReference type="ARBA" id="ARBA00023015"/>
    </source>
</evidence>
<reference evidence="8" key="1">
    <citation type="journal article" date="2020" name="Fungal Divers.">
        <title>Resolving the Mortierellaceae phylogeny through synthesis of multi-gene phylogenetics and phylogenomics.</title>
        <authorList>
            <person name="Vandepol N."/>
            <person name="Liber J."/>
            <person name="Desiro A."/>
            <person name="Na H."/>
            <person name="Kennedy M."/>
            <person name="Barry K."/>
            <person name="Grigoriev I.V."/>
            <person name="Miller A.N."/>
            <person name="O'Donnell K."/>
            <person name="Stajich J.E."/>
            <person name="Bonito G."/>
        </authorList>
    </citation>
    <scope>NUCLEOTIDE SEQUENCE</scope>
    <source>
        <strain evidence="8">NVP60</strain>
    </source>
</reference>
<organism evidence="8 9">
    <name type="scientific">Linnemannia gamsii</name>
    <dbReference type="NCBI Taxonomy" id="64522"/>
    <lineage>
        <taxon>Eukaryota</taxon>
        <taxon>Fungi</taxon>
        <taxon>Fungi incertae sedis</taxon>
        <taxon>Mucoromycota</taxon>
        <taxon>Mortierellomycotina</taxon>
        <taxon>Mortierellomycetes</taxon>
        <taxon>Mortierellales</taxon>
        <taxon>Mortierellaceae</taxon>
        <taxon>Linnemannia</taxon>
    </lineage>
</organism>
<dbReference type="GO" id="GO:0000978">
    <property type="term" value="F:RNA polymerase II cis-regulatory region sequence-specific DNA binding"/>
    <property type="evidence" value="ECO:0007669"/>
    <property type="project" value="TreeGrafter"/>
</dbReference>
<dbReference type="InterPro" id="IPR009057">
    <property type="entry name" value="Homeodomain-like_sf"/>
</dbReference>
<evidence type="ECO:0000256" key="5">
    <source>
        <dbReference type="SAM" id="MobiDB-lite"/>
    </source>
</evidence>
<dbReference type="PANTHER" id="PTHR46621">
    <property type="entry name" value="SNRNA-ACTIVATING PROTEIN COMPLEX SUBUNIT 4"/>
    <property type="match status" value="1"/>
</dbReference>
<feature type="region of interest" description="Disordered" evidence="5">
    <location>
        <begin position="232"/>
        <end position="287"/>
    </location>
</feature>
<evidence type="ECO:0000256" key="3">
    <source>
        <dbReference type="ARBA" id="ARBA00023163"/>
    </source>
</evidence>
<keyword evidence="2" id="KW-0238">DNA-binding</keyword>
<dbReference type="Pfam" id="PF00249">
    <property type="entry name" value="Myb_DNA-binding"/>
    <property type="match status" value="1"/>
</dbReference>
<dbReference type="Proteomes" id="UP000823405">
    <property type="component" value="Unassembled WGS sequence"/>
</dbReference>
<dbReference type="GO" id="GO:0042795">
    <property type="term" value="P:snRNA transcription by RNA polymerase II"/>
    <property type="evidence" value="ECO:0007669"/>
    <property type="project" value="TreeGrafter"/>
</dbReference>
<dbReference type="CDD" id="cd00167">
    <property type="entry name" value="SANT"/>
    <property type="match status" value="1"/>
</dbReference>
<proteinExistence type="predicted"/>
<keyword evidence="3" id="KW-0804">Transcription</keyword>
<feature type="compositionally biased region" description="Low complexity" evidence="5">
    <location>
        <begin position="52"/>
        <end position="70"/>
    </location>
</feature>
<keyword evidence="1" id="KW-0805">Transcription regulation</keyword>
<feature type="compositionally biased region" description="Low complexity" evidence="5">
    <location>
        <begin position="80"/>
        <end position="95"/>
    </location>
</feature>
<feature type="compositionally biased region" description="Basic and acidic residues" evidence="5">
    <location>
        <begin position="238"/>
        <end position="262"/>
    </location>
</feature>
<dbReference type="EMBL" id="JAAAIN010000838">
    <property type="protein sequence ID" value="KAG0310438.1"/>
    <property type="molecule type" value="Genomic_DNA"/>
</dbReference>
<comment type="caution">
    <text evidence="8">The sequence shown here is derived from an EMBL/GenBank/DDBJ whole genome shotgun (WGS) entry which is preliminary data.</text>
</comment>
<dbReference type="GO" id="GO:0042796">
    <property type="term" value="P:snRNA transcription by RNA polymerase III"/>
    <property type="evidence" value="ECO:0007669"/>
    <property type="project" value="TreeGrafter"/>
</dbReference>
<feature type="region of interest" description="Disordered" evidence="5">
    <location>
        <begin position="546"/>
        <end position="565"/>
    </location>
</feature>
<gene>
    <name evidence="8" type="primary">MYBL2</name>
    <name evidence="8" type="ORF">BGZ97_012558</name>
</gene>
<dbReference type="AlphaFoldDB" id="A0A9P6ULR3"/>
<evidence type="ECO:0000256" key="4">
    <source>
        <dbReference type="ARBA" id="ARBA00023242"/>
    </source>
</evidence>
<dbReference type="PROSITE" id="PS50090">
    <property type="entry name" value="MYB_LIKE"/>
    <property type="match status" value="1"/>
</dbReference>
<accession>A0A9P6ULR3</accession>
<name>A0A9P6ULR3_9FUNG</name>
<dbReference type="InterPro" id="IPR017930">
    <property type="entry name" value="Myb_dom"/>
</dbReference>
<dbReference type="PROSITE" id="PS51294">
    <property type="entry name" value="HTH_MYB"/>
    <property type="match status" value="1"/>
</dbReference>
<evidence type="ECO:0000256" key="2">
    <source>
        <dbReference type="ARBA" id="ARBA00023125"/>
    </source>
</evidence>
<evidence type="ECO:0000259" key="7">
    <source>
        <dbReference type="PROSITE" id="PS51294"/>
    </source>
</evidence>
<keyword evidence="4" id="KW-0539">Nucleus</keyword>
<feature type="domain" description="Myb-like" evidence="6">
    <location>
        <begin position="674"/>
        <end position="724"/>
    </location>
</feature>
<dbReference type="PANTHER" id="PTHR46621:SF1">
    <property type="entry name" value="SNRNA-ACTIVATING PROTEIN COMPLEX SUBUNIT 4"/>
    <property type="match status" value="1"/>
</dbReference>
<feature type="domain" description="HTH myb-type" evidence="7">
    <location>
        <begin position="674"/>
        <end position="728"/>
    </location>
</feature>
<evidence type="ECO:0000259" key="6">
    <source>
        <dbReference type="PROSITE" id="PS50090"/>
    </source>
</evidence>
<dbReference type="SMART" id="SM00717">
    <property type="entry name" value="SANT"/>
    <property type="match status" value="1"/>
</dbReference>
<dbReference type="Gene3D" id="1.10.10.60">
    <property type="entry name" value="Homeodomain-like"/>
    <property type="match status" value="1"/>
</dbReference>
<dbReference type="SUPFAM" id="SSF46689">
    <property type="entry name" value="Homeodomain-like"/>
    <property type="match status" value="1"/>
</dbReference>